<gene>
    <name evidence="1" type="ORF">WISP_101515</name>
</gene>
<comment type="caution">
    <text evidence="1">The sequence shown here is derived from an EMBL/GenBank/DDBJ whole genome shotgun (WGS) entry which is preliminary data.</text>
</comment>
<name>A0ABQ9D3B4_9PASS</name>
<dbReference type="Proteomes" id="UP001145742">
    <property type="component" value="Unassembled WGS sequence"/>
</dbReference>
<accession>A0ABQ9D3B4</accession>
<proteinExistence type="predicted"/>
<organism evidence="1 2">
    <name type="scientific">Willisornis vidua</name>
    <name type="common">Xingu scale-backed antbird</name>
    <dbReference type="NCBI Taxonomy" id="1566151"/>
    <lineage>
        <taxon>Eukaryota</taxon>
        <taxon>Metazoa</taxon>
        <taxon>Chordata</taxon>
        <taxon>Craniata</taxon>
        <taxon>Vertebrata</taxon>
        <taxon>Euteleostomi</taxon>
        <taxon>Archelosauria</taxon>
        <taxon>Archosauria</taxon>
        <taxon>Dinosauria</taxon>
        <taxon>Saurischia</taxon>
        <taxon>Theropoda</taxon>
        <taxon>Coelurosauria</taxon>
        <taxon>Aves</taxon>
        <taxon>Neognathae</taxon>
        <taxon>Neoaves</taxon>
        <taxon>Telluraves</taxon>
        <taxon>Australaves</taxon>
        <taxon>Passeriformes</taxon>
        <taxon>Thamnophilidae</taxon>
        <taxon>Willisornis</taxon>
    </lineage>
</organism>
<sequence>MLIREMKHLSYEKRLGELGLFSLENRSLQGDLIAALLYLKGAYKKDRERLFTRVSYNLNCDSGYPRHKQDANLPALQSEGRVCWRSRSSAETSASAGIFIVMSSITKAQLSETSPYMDSLLIFFLLDLDMAYTSSAYSHSTAQETCTANSNYSDSNIKCHVADFDRSASYGEVLGDWYLASVTLIYRKGQQDPENYTPVSLTSVPGKVMEQIILRVIMRHVED</sequence>
<reference evidence="1" key="1">
    <citation type="submission" date="2019-10" db="EMBL/GenBank/DDBJ databases">
        <authorList>
            <person name="Soares A.E.R."/>
            <person name="Aleixo A."/>
            <person name="Schneider P."/>
            <person name="Miyaki C.Y."/>
            <person name="Schneider M.P."/>
            <person name="Mello C."/>
            <person name="Vasconcelos A.T.R."/>
        </authorList>
    </citation>
    <scope>NUCLEOTIDE SEQUENCE</scope>
    <source>
        <tissue evidence="1">Muscle</tissue>
    </source>
</reference>
<evidence type="ECO:0000313" key="2">
    <source>
        <dbReference type="Proteomes" id="UP001145742"/>
    </source>
</evidence>
<protein>
    <submittedName>
        <fullName evidence="1">Uncharacterized protein</fullName>
    </submittedName>
</protein>
<evidence type="ECO:0000313" key="1">
    <source>
        <dbReference type="EMBL" id="KAJ7411701.1"/>
    </source>
</evidence>
<dbReference type="EMBL" id="WHWB01034294">
    <property type="protein sequence ID" value="KAJ7411701.1"/>
    <property type="molecule type" value="Genomic_DNA"/>
</dbReference>
<keyword evidence="2" id="KW-1185">Reference proteome</keyword>